<keyword evidence="1" id="KW-0812">Transmembrane</keyword>
<accession>A0ABS6FQ16</accession>
<feature type="transmembrane region" description="Helical" evidence="1">
    <location>
        <begin position="104"/>
        <end position="120"/>
    </location>
</feature>
<feature type="transmembrane region" description="Helical" evidence="1">
    <location>
        <begin position="33"/>
        <end position="55"/>
    </location>
</feature>
<proteinExistence type="predicted"/>
<reference evidence="3 4" key="1">
    <citation type="submission" date="2021-06" db="EMBL/GenBank/DDBJ databases">
        <authorList>
            <person name="Sun Q."/>
            <person name="Li D."/>
        </authorList>
    </citation>
    <scope>NUCLEOTIDE SEQUENCE [LARGE SCALE GENOMIC DNA]</scope>
    <source>
        <strain evidence="3 4">MSJ-6</strain>
    </source>
</reference>
<dbReference type="Proteomes" id="UP000743001">
    <property type="component" value="Unassembled WGS sequence"/>
</dbReference>
<feature type="transmembrane region" description="Helical" evidence="1">
    <location>
        <begin position="149"/>
        <end position="171"/>
    </location>
</feature>
<comment type="caution">
    <text evidence="3">The sequence shown here is derived from an EMBL/GenBank/DDBJ whole genome shotgun (WGS) entry which is preliminary data.</text>
</comment>
<dbReference type="Pfam" id="PF13559">
    <property type="entry name" value="DUF4129"/>
    <property type="match status" value="1"/>
</dbReference>
<dbReference type="InterPro" id="IPR025403">
    <property type="entry name" value="TgpA-like_C"/>
</dbReference>
<keyword evidence="1" id="KW-0472">Membrane</keyword>
<dbReference type="PANTHER" id="PTHR42736:SF1">
    <property type="entry name" value="PROTEIN-GLUTAMINE GAMMA-GLUTAMYLTRANSFERASE"/>
    <property type="match status" value="1"/>
</dbReference>
<name>A0ABS6FQ16_9BACL</name>
<feature type="transmembrane region" description="Helical" evidence="1">
    <location>
        <begin position="9"/>
        <end position="27"/>
    </location>
</feature>
<feature type="transmembrane region" description="Helical" evidence="1">
    <location>
        <begin position="67"/>
        <end position="84"/>
    </location>
</feature>
<gene>
    <name evidence="3" type="ORF">KQJ23_10870</name>
</gene>
<evidence type="ECO:0000313" key="3">
    <source>
        <dbReference type="EMBL" id="MBU5672325.1"/>
    </source>
</evidence>
<evidence type="ECO:0000259" key="2">
    <source>
        <dbReference type="SMART" id="SM00460"/>
    </source>
</evidence>
<feature type="transmembrane region" description="Helical" evidence="1">
    <location>
        <begin position="625"/>
        <end position="645"/>
    </location>
</feature>
<protein>
    <submittedName>
        <fullName evidence="3">Transglutaminase</fullName>
    </submittedName>
</protein>
<dbReference type="EMBL" id="JAHLQJ010000008">
    <property type="protein sequence ID" value="MBU5672325.1"/>
    <property type="molecule type" value="Genomic_DNA"/>
</dbReference>
<dbReference type="InterPro" id="IPR052901">
    <property type="entry name" value="Bact_TGase-like"/>
</dbReference>
<feature type="transmembrane region" description="Helical" evidence="1">
    <location>
        <begin position="127"/>
        <end position="143"/>
    </location>
</feature>
<dbReference type="SMART" id="SM00460">
    <property type="entry name" value="TGc"/>
    <property type="match status" value="1"/>
</dbReference>
<evidence type="ECO:0000256" key="1">
    <source>
        <dbReference type="SAM" id="Phobius"/>
    </source>
</evidence>
<evidence type="ECO:0000313" key="4">
    <source>
        <dbReference type="Proteomes" id="UP000743001"/>
    </source>
</evidence>
<dbReference type="PANTHER" id="PTHR42736">
    <property type="entry name" value="PROTEIN-GLUTAMINE GAMMA-GLUTAMYLTRANSFERASE"/>
    <property type="match status" value="1"/>
</dbReference>
<dbReference type="Pfam" id="PF01841">
    <property type="entry name" value="Transglut_core"/>
    <property type="match status" value="1"/>
</dbReference>
<keyword evidence="4" id="KW-1185">Reference proteome</keyword>
<dbReference type="InterPro" id="IPR002931">
    <property type="entry name" value="Transglutaminase-like"/>
</dbReference>
<organism evidence="3 4">
    <name type="scientific">Paenibacillus brevis</name>
    <dbReference type="NCBI Taxonomy" id="2841508"/>
    <lineage>
        <taxon>Bacteria</taxon>
        <taxon>Bacillati</taxon>
        <taxon>Bacillota</taxon>
        <taxon>Bacilli</taxon>
        <taxon>Bacillales</taxon>
        <taxon>Paenibacillaceae</taxon>
        <taxon>Paenibacillus</taxon>
    </lineage>
</organism>
<keyword evidence="1" id="KW-1133">Transmembrane helix</keyword>
<sequence>MKFTERSYSWYHILSVICIWIIAFQWIDFTVPLWFQATTTLVTVTLLIVGAVELLPLRAGWRWTMKLFVVVASWRVILVGYGVYTPSGQLYPDQLRDMSLSFQPYIWFSLAAWFLFELVLMAVKGKARIMLFLAGHLIVFAALDSFTPYYLWMNVAWIVFAGLSWLAGYHFREYQLKFPQGWGVLKSHPLQISGNIIVVFACVLLIGINMPAVSPLLTDPYTAWVNRNSGSGGGEGAVETAASSISTLAPALEQDAVVSGYSRDDQELGGGFEFSYGPVMSVDSSVRSYWRGETRRLYTGTGWLDYLSEGRSNKGVNASEEFPLNDPAPKTETMQVVQTITMQNEQIYPILFGGYAIAKVEYLDEEYPEFYNSSAAWYPEEAELRWDTSSGAVQALSSVEPTRLYPRRYAVTANIPLIPLEEVREAAYQELYPEGSRDDQYLQVPSDFPERVRQLAEQITSEGDTPYKKMELLQAYLRQNFEYTNKPDLSRKQSDDFVDSFLFEIQQGYCDYFSTSMVMMARTLGIPARWVKGYAPGSQPSPETLDRFPERGMAYQVNNADAHSWVELHFGDYGWIPFEPTPGFNAPVLYKQDDSVVAFADIEQPDMSDREAASGGFIDRVSPQALRIISIISAAVILVWAVYRFRSNLYFVFMRMRMGHKLSAAEKTVLETMRVVRALRWRGFTRSEEETLRETFAHWGAANPDLSSILDDLLQEFELASYSRDAYGEERWRHVRDLSKELFRNTGKRR</sequence>
<feature type="transmembrane region" description="Helical" evidence="1">
    <location>
        <begin position="192"/>
        <end position="212"/>
    </location>
</feature>
<feature type="domain" description="Transglutaminase-like" evidence="2">
    <location>
        <begin position="502"/>
        <end position="582"/>
    </location>
</feature>
<dbReference type="RefSeq" id="WP_216478914.1">
    <property type="nucleotide sequence ID" value="NZ_JAHLQJ010000008.1"/>
</dbReference>